<organism evidence="1 2">
    <name type="scientific">Tessaracoccus lubricantis</name>
    <dbReference type="NCBI Taxonomy" id="545543"/>
    <lineage>
        <taxon>Bacteria</taxon>
        <taxon>Bacillati</taxon>
        <taxon>Actinomycetota</taxon>
        <taxon>Actinomycetes</taxon>
        <taxon>Propionibacteriales</taxon>
        <taxon>Propionibacteriaceae</taxon>
        <taxon>Tessaracoccus</taxon>
    </lineage>
</organism>
<evidence type="ECO:0008006" key="3">
    <source>
        <dbReference type="Google" id="ProtNLM"/>
    </source>
</evidence>
<dbReference type="Proteomes" id="UP001501521">
    <property type="component" value="Unassembled WGS sequence"/>
</dbReference>
<keyword evidence="2" id="KW-1185">Reference proteome</keyword>
<reference evidence="2" key="1">
    <citation type="journal article" date="2019" name="Int. J. Syst. Evol. Microbiol.">
        <title>The Global Catalogue of Microorganisms (GCM) 10K type strain sequencing project: providing services to taxonomists for standard genome sequencing and annotation.</title>
        <authorList>
            <consortium name="The Broad Institute Genomics Platform"/>
            <consortium name="The Broad Institute Genome Sequencing Center for Infectious Disease"/>
            <person name="Wu L."/>
            <person name="Ma J."/>
        </authorList>
    </citation>
    <scope>NUCLEOTIDE SEQUENCE [LARGE SCALE GENOMIC DNA]</scope>
    <source>
        <strain evidence="2">JCM 19125</strain>
    </source>
</reference>
<sequence>MIHPPTDWIDWITDLENTIGHDLDGDQSYDGYSLDWVYQLWKEGHSVDGALALVNDSKREQPCYRA</sequence>
<comment type="caution">
    <text evidence="1">The sequence shown here is derived from an EMBL/GenBank/DDBJ whole genome shotgun (WGS) entry which is preliminary data.</text>
</comment>
<accession>A0ABP9FMN3</accession>
<proteinExistence type="predicted"/>
<dbReference type="EMBL" id="BAABLV010000063">
    <property type="protein sequence ID" value="GAA4909430.1"/>
    <property type="molecule type" value="Genomic_DNA"/>
</dbReference>
<dbReference type="RefSeq" id="WP_345584480.1">
    <property type="nucleotide sequence ID" value="NZ_BAABLV010000063.1"/>
</dbReference>
<gene>
    <name evidence="1" type="ORF">GCM10025789_30860</name>
</gene>
<protein>
    <recommendedName>
        <fullName evidence="3">YozE SAM-like domain-containing protein</fullName>
    </recommendedName>
</protein>
<name>A0ABP9FMN3_9ACTN</name>
<evidence type="ECO:0000313" key="2">
    <source>
        <dbReference type="Proteomes" id="UP001501521"/>
    </source>
</evidence>
<evidence type="ECO:0000313" key="1">
    <source>
        <dbReference type="EMBL" id="GAA4909430.1"/>
    </source>
</evidence>